<dbReference type="PANTHER" id="PTHR23088:SF30">
    <property type="entry name" value="OMEGA-AMIDASE NIT2"/>
    <property type="match status" value="1"/>
</dbReference>
<name>A0A1M5KRX5_9FIRM</name>
<dbReference type="GO" id="GO:0050152">
    <property type="term" value="F:omega-amidase activity"/>
    <property type="evidence" value="ECO:0007669"/>
    <property type="project" value="TreeGrafter"/>
</dbReference>
<dbReference type="Gene3D" id="3.60.110.10">
    <property type="entry name" value="Carbon-nitrogen hydrolase"/>
    <property type="match status" value="1"/>
</dbReference>
<reference evidence="5" key="1">
    <citation type="submission" date="2016-11" db="EMBL/GenBank/DDBJ databases">
        <authorList>
            <person name="Varghese N."/>
            <person name="Submissions S."/>
        </authorList>
    </citation>
    <scope>NUCLEOTIDE SEQUENCE [LARGE SCALE GENOMIC DNA]</scope>
    <source>
        <strain evidence="5">DSM 2635</strain>
    </source>
</reference>
<dbReference type="CDD" id="cd07572">
    <property type="entry name" value="nit"/>
    <property type="match status" value="1"/>
</dbReference>
<dbReference type="FunFam" id="3.60.110.10:FF:000002">
    <property type="entry name" value="Nitrilase family member 2"/>
    <property type="match status" value="1"/>
</dbReference>
<proteinExistence type="inferred from homology"/>
<sequence length="274" mass="30640">MNSYKLAICQMKTSNNKTVNIQHAIEMIAEASKNGADVVALPEMFNCPYENRFFKEFAEEYPGETSKALSKIAFDCGVYLIGGSIPEFEDGKIYNTSYVFDKSGILIGRHRKVHLFDIDVKDGVSFKESDTLSRGNDITVIDTEYGKIGVAICYDVRFPELSRLMALKGAEIVILPAAFNMTTGPAHWELSIRMRALDNQIFFAGVSPARDENASYISYANSMVSDPWGRIIGAAGKDENIIYVDIDRSLIGKIRQQLPLLNHRRTDLYKVGIL</sequence>
<keyword evidence="2 4" id="KW-0378">Hydrolase</keyword>
<accession>A0A1M5KRX5</accession>
<comment type="similarity">
    <text evidence="1">Belongs to the carbon-nitrogen hydrolase superfamily. NIT1/NIT2 family.</text>
</comment>
<evidence type="ECO:0000313" key="4">
    <source>
        <dbReference type="EMBL" id="SHG55495.1"/>
    </source>
</evidence>
<dbReference type="Pfam" id="PF00795">
    <property type="entry name" value="CN_hydrolase"/>
    <property type="match status" value="1"/>
</dbReference>
<dbReference type="InterPro" id="IPR001110">
    <property type="entry name" value="UPF0012_CS"/>
</dbReference>
<dbReference type="PANTHER" id="PTHR23088">
    <property type="entry name" value="NITRILASE-RELATED"/>
    <property type="match status" value="1"/>
</dbReference>
<dbReference type="GO" id="GO:0006541">
    <property type="term" value="P:glutamine metabolic process"/>
    <property type="evidence" value="ECO:0007669"/>
    <property type="project" value="TreeGrafter"/>
</dbReference>
<evidence type="ECO:0000256" key="2">
    <source>
        <dbReference type="ARBA" id="ARBA00022801"/>
    </source>
</evidence>
<dbReference type="STRING" id="1121321.SAMN04488530_10391"/>
<dbReference type="OrthoDB" id="9811121at2"/>
<dbReference type="PROSITE" id="PS50263">
    <property type="entry name" value="CN_HYDROLASE"/>
    <property type="match status" value="1"/>
</dbReference>
<dbReference type="EMBL" id="FQWX01000003">
    <property type="protein sequence ID" value="SHG55495.1"/>
    <property type="molecule type" value="Genomic_DNA"/>
</dbReference>
<dbReference type="InterPro" id="IPR045254">
    <property type="entry name" value="Nit1/2_C-N_Hydrolase"/>
</dbReference>
<evidence type="ECO:0000313" key="5">
    <source>
        <dbReference type="Proteomes" id="UP000243255"/>
    </source>
</evidence>
<gene>
    <name evidence="4" type="ORF">SAMN04488530_10391</name>
</gene>
<dbReference type="InterPro" id="IPR003010">
    <property type="entry name" value="C-N_Hydrolase"/>
</dbReference>
<dbReference type="PROSITE" id="PS01227">
    <property type="entry name" value="UPF0012"/>
    <property type="match status" value="1"/>
</dbReference>
<dbReference type="GO" id="GO:0006107">
    <property type="term" value="P:oxaloacetate metabolic process"/>
    <property type="evidence" value="ECO:0007669"/>
    <property type="project" value="TreeGrafter"/>
</dbReference>
<dbReference type="InterPro" id="IPR036526">
    <property type="entry name" value="C-N_Hydrolase_sf"/>
</dbReference>
<evidence type="ECO:0000256" key="1">
    <source>
        <dbReference type="ARBA" id="ARBA00010613"/>
    </source>
</evidence>
<feature type="domain" description="CN hydrolase" evidence="3">
    <location>
        <begin position="4"/>
        <end position="248"/>
    </location>
</feature>
<dbReference type="AlphaFoldDB" id="A0A1M5KRX5"/>
<dbReference type="SUPFAM" id="SSF56317">
    <property type="entry name" value="Carbon-nitrogen hydrolase"/>
    <property type="match status" value="1"/>
</dbReference>
<evidence type="ECO:0000259" key="3">
    <source>
        <dbReference type="PROSITE" id="PS50263"/>
    </source>
</evidence>
<dbReference type="RefSeq" id="WP_073123891.1">
    <property type="nucleotide sequence ID" value="NZ_BAABCH010000103.1"/>
</dbReference>
<dbReference type="GO" id="GO:0006528">
    <property type="term" value="P:asparagine metabolic process"/>
    <property type="evidence" value="ECO:0007669"/>
    <property type="project" value="TreeGrafter"/>
</dbReference>
<protein>
    <submittedName>
        <fullName evidence="4">Predicted amidohydrolase</fullName>
    </submittedName>
</protein>
<dbReference type="Proteomes" id="UP000243255">
    <property type="component" value="Unassembled WGS sequence"/>
</dbReference>
<keyword evidence="5" id="KW-1185">Reference proteome</keyword>
<organism evidence="4 5">
    <name type="scientific">Asaccharospora irregularis DSM 2635</name>
    <dbReference type="NCBI Taxonomy" id="1121321"/>
    <lineage>
        <taxon>Bacteria</taxon>
        <taxon>Bacillati</taxon>
        <taxon>Bacillota</taxon>
        <taxon>Clostridia</taxon>
        <taxon>Peptostreptococcales</taxon>
        <taxon>Peptostreptococcaceae</taxon>
        <taxon>Asaccharospora</taxon>
    </lineage>
</organism>